<protein>
    <submittedName>
        <fullName evidence="3">Uncharacterized protein</fullName>
    </submittedName>
</protein>
<keyword evidence="2" id="KW-1133">Transmembrane helix</keyword>
<feature type="region of interest" description="Disordered" evidence="1">
    <location>
        <begin position="1"/>
        <end position="23"/>
    </location>
</feature>
<dbReference type="EMBL" id="MN740116">
    <property type="protein sequence ID" value="QHT88417.1"/>
    <property type="molecule type" value="Genomic_DNA"/>
</dbReference>
<name>A0A6C0I7S1_9ZZZZ</name>
<dbReference type="AlphaFoldDB" id="A0A6C0I7S1"/>
<keyword evidence="2" id="KW-0812">Transmembrane</keyword>
<organism evidence="3">
    <name type="scientific">viral metagenome</name>
    <dbReference type="NCBI Taxonomy" id="1070528"/>
    <lineage>
        <taxon>unclassified sequences</taxon>
        <taxon>metagenomes</taxon>
        <taxon>organismal metagenomes</taxon>
    </lineage>
</organism>
<accession>A0A6C0I7S1</accession>
<keyword evidence="2" id="KW-0472">Membrane</keyword>
<feature type="compositionally biased region" description="Basic residues" evidence="1">
    <location>
        <begin position="9"/>
        <end position="23"/>
    </location>
</feature>
<sequence length="69" mass="7308">MTCPLCSKGGRRTKTRKAGKGKRGGTLVGDAILAGTALGLYSYFNKNKRGGGGSRTARLPLRKTRRALV</sequence>
<evidence type="ECO:0000313" key="3">
    <source>
        <dbReference type="EMBL" id="QHT88417.1"/>
    </source>
</evidence>
<evidence type="ECO:0000256" key="2">
    <source>
        <dbReference type="SAM" id="Phobius"/>
    </source>
</evidence>
<proteinExistence type="predicted"/>
<feature type="transmembrane region" description="Helical" evidence="2">
    <location>
        <begin position="24"/>
        <end position="44"/>
    </location>
</feature>
<reference evidence="3" key="1">
    <citation type="journal article" date="2020" name="Nature">
        <title>Giant virus diversity and host interactions through global metagenomics.</title>
        <authorList>
            <person name="Schulz F."/>
            <person name="Roux S."/>
            <person name="Paez-Espino D."/>
            <person name="Jungbluth S."/>
            <person name="Walsh D.A."/>
            <person name="Denef V.J."/>
            <person name="McMahon K.D."/>
            <person name="Konstantinidis K.T."/>
            <person name="Eloe-Fadrosh E.A."/>
            <person name="Kyrpides N.C."/>
            <person name="Woyke T."/>
        </authorList>
    </citation>
    <scope>NUCLEOTIDE SEQUENCE</scope>
    <source>
        <strain evidence="3">GVMAG-M-3300023184-50</strain>
    </source>
</reference>
<evidence type="ECO:0000256" key="1">
    <source>
        <dbReference type="SAM" id="MobiDB-lite"/>
    </source>
</evidence>